<dbReference type="InterPro" id="IPR042213">
    <property type="entry name" value="NBD_C_sf"/>
</dbReference>
<dbReference type="RefSeq" id="XP_003003871.1">
    <property type="nucleotide sequence ID" value="XM_003003825.1"/>
</dbReference>
<proteinExistence type="predicted"/>
<dbReference type="eggNOG" id="KOG0409">
    <property type="taxonomic scope" value="Eukaryota"/>
</dbReference>
<keyword evidence="3" id="KW-1185">Reference proteome</keyword>
<accession>C9SN39</accession>
<evidence type="ECO:0000259" key="1">
    <source>
        <dbReference type="Pfam" id="PF17042"/>
    </source>
</evidence>
<evidence type="ECO:0000313" key="2">
    <source>
        <dbReference type="EMBL" id="EEY20204.1"/>
    </source>
</evidence>
<dbReference type="SUPFAM" id="SSF142764">
    <property type="entry name" value="YgbK-like"/>
    <property type="match status" value="1"/>
</dbReference>
<evidence type="ECO:0000313" key="3">
    <source>
        <dbReference type="Proteomes" id="UP000008698"/>
    </source>
</evidence>
<dbReference type="KEGG" id="val:VDBG_06314"/>
<dbReference type="OrthoDB" id="48988at2759"/>
<name>C9SN39_VERA1</name>
<reference evidence="3" key="1">
    <citation type="journal article" date="2011" name="PLoS Pathog.">
        <title>Comparative genomics yields insights into niche adaptation of plant vascular wilt pathogens.</title>
        <authorList>
            <person name="Klosterman S.J."/>
            <person name="Subbarao K.V."/>
            <person name="Kang S."/>
            <person name="Veronese P."/>
            <person name="Gold S.E."/>
            <person name="Thomma B.P.H.J."/>
            <person name="Chen Z."/>
            <person name="Henrissat B."/>
            <person name="Lee Y.-H."/>
            <person name="Park J."/>
            <person name="Garcia-Pedrajas M.D."/>
            <person name="Barbara D.J."/>
            <person name="Anchieta A."/>
            <person name="de Jonge R."/>
            <person name="Santhanam P."/>
            <person name="Maruthachalam K."/>
            <person name="Atallah Z."/>
            <person name="Amyotte S.G."/>
            <person name="Paz Z."/>
            <person name="Inderbitzin P."/>
            <person name="Hayes R.J."/>
            <person name="Heiman D.I."/>
            <person name="Young S."/>
            <person name="Zeng Q."/>
            <person name="Engels R."/>
            <person name="Galagan J."/>
            <person name="Cuomo C.A."/>
            <person name="Dobinson K.F."/>
            <person name="Ma L.-J."/>
        </authorList>
    </citation>
    <scope>NUCLEOTIDE SEQUENCE [LARGE SCALE GENOMIC DNA]</scope>
    <source>
        <strain evidence="3">VaMs.102 / ATCC MYA-4576 / FGSC 10136</strain>
    </source>
</reference>
<dbReference type="AlphaFoldDB" id="C9SN39"/>
<feature type="domain" description="Four-carbon acid sugar kinase nucleotide binding" evidence="1">
    <location>
        <begin position="60"/>
        <end position="198"/>
    </location>
</feature>
<dbReference type="Proteomes" id="UP000008698">
    <property type="component" value="Unassembled WGS sequence"/>
</dbReference>
<dbReference type="Gene3D" id="3.40.980.20">
    <property type="entry name" value="Four-carbon acid sugar kinase, nucleotide binding domain"/>
    <property type="match status" value="1"/>
</dbReference>
<dbReference type="InterPro" id="IPR031475">
    <property type="entry name" value="NBD_C"/>
</dbReference>
<dbReference type="HOGENOM" id="CLU_1144905_0_0_1"/>
<dbReference type="STRING" id="526221.C9SN39"/>
<sequence>MDVFVSGLLAAEKEGRRYLYRTAAAFVSSRLGIKGIPPLRMADVQPPTASGSASSHAGGLILAGSYVPKTTAQLKVLRERRQDKLAVVELEVADLIKSAESERAIVDKAAAEANDQISAGKDILVMTSRTLVKTSDAISSLEIGSKVASALVRLLEQIRVRPRYVIAKGGITSSDAVTKGLKMLRARIMGQAAPGVATMAL</sequence>
<dbReference type="Pfam" id="PF17042">
    <property type="entry name" value="NBD_C"/>
    <property type="match status" value="1"/>
</dbReference>
<protein>
    <submittedName>
        <fullName evidence="2">Ketose-bisphosphate aldolase class-II family protein</fullName>
    </submittedName>
</protein>
<gene>
    <name evidence="2" type="ORF">VDBG_06314</name>
</gene>
<dbReference type="GeneID" id="9535219"/>
<organism evidence="3">
    <name type="scientific">Verticillium alfalfae (strain VaMs.102 / ATCC MYA-4576 / FGSC 10136)</name>
    <name type="common">Verticillium wilt of alfalfa</name>
    <name type="synonym">Verticillium albo-atrum</name>
    <dbReference type="NCBI Taxonomy" id="526221"/>
    <lineage>
        <taxon>Eukaryota</taxon>
        <taxon>Fungi</taxon>
        <taxon>Dikarya</taxon>
        <taxon>Ascomycota</taxon>
        <taxon>Pezizomycotina</taxon>
        <taxon>Sordariomycetes</taxon>
        <taxon>Hypocreomycetidae</taxon>
        <taxon>Glomerellales</taxon>
        <taxon>Plectosphaerellaceae</taxon>
        <taxon>Verticillium</taxon>
    </lineage>
</organism>
<dbReference type="EMBL" id="DS985220">
    <property type="protein sequence ID" value="EEY20204.1"/>
    <property type="molecule type" value="Genomic_DNA"/>
</dbReference>